<dbReference type="Proteomes" id="UP000009022">
    <property type="component" value="Unassembled WGS sequence"/>
</dbReference>
<dbReference type="OMA" id="CEQFAPD"/>
<dbReference type="GeneID" id="6753730"/>
<dbReference type="InParanoid" id="B3RYN4"/>
<evidence type="ECO:0000313" key="3">
    <source>
        <dbReference type="EMBL" id="EDV24627.1"/>
    </source>
</evidence>
<dbReference type="InterPro" id="IPR042303">
    <property type="entry name" value="Malonyl_CoA_deC_C_sf"/>
</dbReference>
<feature type="domain" description="Malonyl-CoA decarboxylase N-terminal" evidence="2">
    <location>
        <begin position="4"/>
        <end position="61"/>
    </location>
</feature>
<dbReference type="Pfam" id="PF05292">
    <property type="entry name" value="MCD"/>
    <property type="match status" value="1"/>
</dbReference>
<reference evidence="3 4" key="1">
    <citation type="journal article" date="2008" name="Nature">
        <title>The Trichoplax genome and the nature of placozoans.</title>
        <authorList>
            <person name="Srivastava M."/>
            <person name="Begovic E."/>
            <person name="Chapman J."/>
            <person name="Putnam N.H."/>
            <person name="Hellsten U."/>
            <person name="Kawashima T."/>
            <person name="Kuo A."/>
            <person name="Mitros T."/>
            <person name="Salamov A."/>
            <person name="Carpenter M.L."/>
            <person name="Signorovitch A.Y."/>
            <person name="Moreno M.A."/>
            <person name="Kamm K."/>
            <person name="Grimwood J."/>
            <person name="Schmutz J."/>
            <person name="Shapiro H."/>
            <person name="Grigoriev I.V."/>
            <person name="Buss L.W."/>
            <person name="Schierwater B."/>
            <person name="Dellaporta S.L."/>
            <person name="Rokhsar D.S."/>
        </authorList>
    </citation>
    <scope>NUCLEOTIDE SEQUENCE [LARGE SCALE GENOMIC DNA]</scope>
    <source>
        <strain evidence="3 4">Grell-BS-1999</strain>
    </source>
</reference>
<dbReference type="InterPro" id="IPR035372">
    <property type="entry name" value="MCD_N"/>
</dbReference>
<dbReference type="STRING" id="10228.B3RYN4"/>
<accession>B3RYN4</accession>
<dbReference type="GO" id="GO:0005782">
    <property type="term" value="C:peroxisomal matrix"/>
    <property type="evidence" value="ECO:0000318"/>
    <property type="project" value="GO_Central"/>
</dbReference>
<feature type="domain" description="Malonyl-CoA decarboxylase C-terminal" evidence="1">
    <location>
        <begin position="66"/>
        <end position="317"/>
    </location>
</feature>
<evidence type="ECO:0000313" key="4">
    <source>
        <dbReference type="Proteomes" id="UP000009022"/>
    </source>
</evidence>
<dbReference type="InterPro" id="IPR038351">
    <property type="entry name" value="MCD_N_sf"/>
</dbReference>
<dbReference type="Pfam" id="PF17408">
    <property type="entry name" value="MCD_N"/>
    <property type="match status" value="1"/>
</dbReference>
<dbReference type="HOGENOM" id="CLU_023433_0_0_1"/>
<evidence type="ECO:0000259" key="1">
    <source>
        <dbReference type="Pfam" id="PF05292"/>
    </source>
</evidence>
<dbReference type="GO" id="GO:0005759">
    <property type="term" value="C:mitochondrial matrix"/>
    <property type="evidence" value="ECO:0000318"/>
    <property type="project" value="GO_Central"/>
</dbReference>
<dbReference type="InterPro" id="IPR007956">
    <property type="entry name" value="Malonyl_CoA_deC_C"/>
</dbReference>
<dbReference type="AlphaFoldDB" id="B3RYN4"/>
<proteinExistence type="predicted"/>
<dbReference type="PhylomeDB" id="B3RYN4"/>
<evidence type="ECO:0000259" key="2">
    <source>
        <dbReference type="Pfam" id="PF17408"/>
    </source>
</evidence>
<dbReference type="CTD" id="6753730"/>
<gene>
    <name evidence="3" type="ORF">TRIADDRAFT_24973</name>
</gene>
<dbReference type="Gene3D" id="3.40.630.150">
    <property type="entry name" value="Malonyl-CoA decarboxylase, catalytic domain"/>
    <property type="match status" value="1"/>
</dbReference>
<dbReference type="PANTHER" id="PTHR28641">
    <property type="match status" value="1"/>
</dbReference>
<dbReference type="eggNOG" id="KOG3018">
    <property type="taxonomic scope" value="Eukaryota"/>
</dbReference>
<dbReference type="EMBL" id="DS985245">
    <property type="protein sequence ID" value="EDV24627.1"/>
    <property type="molecule type" value="Genomic_DNA"/>
</dbReference>
<dbReference type="GO" id="GO:2001294">
    <property type="term" value="P:malonyl-CoA catabolic process"/>
    <property type="evidence" value="ECO:0000318"/>
    <property type="project" value="GO_Central"/>
</dbReference>
<dbReference type="GO" id="GO:0006085">
    <property type="term" value="P:acetyl-CoA biosynthetic process"/>
    <property type="evidence" value="ECO:0000318"/>
    <property type="project" value="GO_Central"/>
</dbReference>
<dbReference type="GO" id="GO:0050080">
    <property type="term" value="F:malonyl-CoA decarboxylase activity"/>
    <property type="evidence" value="ECO:0000318"/>
    <property type="project" value="GO_Central"/>
</dbReference>
<dbReference type="RefSeq" id="XP_002112517.1">
    <property type="nucleotide sequence ID" value="XM_002112481.1"/>
</dbReference>
<organism evidence="3 4">
    <name type="scientific">Trichoplax adhaerens</name>
    <name type="common">Trichoplax reptans</name>
    <dbReference type="NCBI Taxonomy" id="10228"/>
    <lineage>
        <taxon>Eukaryota</taxon>
        <taxon>Metazoa</taxon>
        <taxon>Placozoa</taxon>
        <taxon>Uniplacotomia</taxon>
        <taxon>Trichoplacea</taxon>
        <taxon>Trichoplacidae</taxon>
        <taxon>Trichoplax</taxon>
    </lineage>
</organism>
<dbReference type="OrthoDB" id="426718at2759"/>
<dbReference type="GO" id="GO:0006633">
    <property type="term" value="P:fatty acid biosynthetic process"/>
    <property type="evidence" value="ECO:0000318"/>
    <property type="project" value="GO_Central"/>
</dbReference>
<dbReference type="Gene3D" id="1.20.140.90">
    <property type="entry name" value="Malonyl-CoA decarboxylase, oligemerization domain"/>
    <property type="match status" value="1"/>
</dbReference>
<dbReference type="FunCoup" id="B3RYN4">
    <property type="interactions" value="699"/>
</dbReference>
<protein>
    <recommendedName>
        <fullName evidence="5">Malonyl-CoA decarboxylase C-terminal domain-containing protein</fullName>
    </recommendedName>
</protein>
<dbReference type="KEGG" id="tad:TRIADDRAFT_24973"/>
<evidence type="ECO:0008006" key="5">
    <source>
        <dbReference type="Google" id="ProtNLM"/>
    </source>
</evidence>
<dbReference type="InterPro" id="IPR038917">
    <property type="entry name" value="Malonyl_CoA_deC"/>
</dbReference>
<feature type="non-terminal residue" evidence="3">
    <location>
        <position position="1"/>
    </location>
</feature>
<name>B3RYN4_TRIAD</name>
<keyword evidence="4" id="KW-1185">Reference proteome</keyword>
<dbReference type="PANTHER" id="PTHR28641:SF1">
    <property type="entry name" value="MALONYL-COA DECARBOXYLASE, MITOCHONDRIAL"/>
    <property type="match status" value="1"/>
</dbReference>
<sequence length="363" mass="42238">NSKIPLYQWIFQQMKYDSEGVKFLIDCRAALLDHVRKNKNFGSIEIPAMEKSLKSILREYFATEHLKVRTVRKDDDKDLKEKLIEYEAVHAYRDDNDLEQRIGLNRRCFILTHNQLPGEPLAILHTELTDKTTGNIHDIIDRSTNEKERIERILVAIFYSVSVTNKGLSGFQFGQYIIKKAVGQLQEEFPRLREFFTLSPIPGFRKWLLNELQSQYFGLMQRIQNTLNKDGVAMNVPGMLEDWQADKESVIIQGLKETLLPLCACYLTLERNRNRAINPVANFHIGNGACIYRLNWLADLTNNGMQSSFGIMVNYQYILKEMQYHTQRYYEHGQIGVSNSIHDYIEGSCPVNKPYYIARKSKL</sequence>